<dbReference type="STRING" id="91626.A0A0C9LWX5"/>
<reference evidence="2" key="1">
    <citation type="submission" date="2014-09" db="EMBL/GenBank/DDBJ databases">
        <title>Draft genome sequence of an oleaginous Mucoromycotina fungus Mucor ambiguus NBRC6742.</title>
        <authorList>
            <person name="Takeda I."/>
            <person name="Yamane N."/>
            <person name="Morita T."/>
            <person name="Tamano K."/>
            <person name="Machida M."/>
            <person name="Baker S."/>
            <person name="Koike H."/>
        </authorList>
    </citation>
    <scope>NUCLEOTIDE SEQUENCE</scope>
    <source>
        <strain evidence="2">NBRC 6742</strain>
    </source>
</reference>
<sequence length="553" mass="61036">MCQSKELNYWNAIILHDFKAIAPKGATTTGMDGPLIVGSDLTINNYYVNSEGNIHCQSQYNETIPLAEYGLYMNNKAEHSTPKQHYQIKDAIVSGSIQLHGENKVEGNAHGSFHNSIVRPMQSCRLLVNSSPHQEKTPSIATYENITKKTSLYLALQKATHTLTKEGQIKSVQPHDNDNDKYYYFNFASCQNNALCDVNTDTTYLSDPSVFSQATDANVAWPTDKPIVFNIPVARNSTFKLNIPQAFISQLPACNTVWNFFSVDEQGVMDESAEQSFTVNRTSDTMIGGTFLAPFGSVVDGPSGGFAGQLIASNYESRGASLYDFEAIDASCHIASASCWPHLRRDDDMSTEAEPEQVDDFQWMIRRGRQLLPVTVQEENQSASTVAEISKPLASTTTTTEIVLPSKAVIGSTASSMLSEYSSLLDVLIPQQLLDVEGLINQDNAIANPENDADMDAFAEHPILELPADFNPLQERPKTTVTFYVGTRTMTYHTSEQITMTVPFSKVNTLYSTNSITSYTGTETFTVTMLHEVEASPTGVSFDLVQDRVVTLY</sequence>
<dbReference type="AlphaFoldDB" id="A0A0C9LWX5"/>
<proteinExistence type="predicted"/>
<dbReference type="Pfam" id="PF20597">
    <property type="entry name" value="pAdhesive_15"/>
    <property type="match status" value="1"/>
</dbReference>
<evidence type="ECO:0000259" key="1">
    <source>
        <dbReference type="Pfam" id="PF20597"/>
    </source>
</evidence>
<organism evidence="2">
    <name type="scientific">Mucor ambiguus</name>
    <dbReference type="NCBI Taxonomy" id="91626"/>
    <lineage>
        <taxon>Eukaryota</taxon>
        <taxon>Fungi</taxon>
        <taxon>Fungi incertae sedis</taxon>
        <taxon>Mucoromycota</taxon>
        <taxon>Mucoromycotina</taxon>
        <taxon>Mucoromycetes</taxon>
        <taxon>Mucorales</taxon>
        <taxon>Mucorineae</taxon>
        <taxon>Mucoraceae</taxon>
        <taxon>Mucor</taxon>
    </lineage>
</organism>
<keyword evidence="3" id="KW-1185">Reference proteome</keyword>
<name>A0A0C9LWX5_9FUNG</name>
<evidence type="ECO:0000313" key="2">
    <source>
        <dbReference type="EMBL" id="GAN09285.1"/>
    </source>
</evidence>
<dbReference type="InterPro" id="IPR026588">
    <property type="entry name" value="Choice_anch_A"/>
</dbReference>
<dbReference type="Proteomes" id="UP000053815">
    <property type="component" value="Unassembled WGS sequence"/>
</dbReference>
<protein>
    <recommendedName>
        <fullName evidence="1">Choice-of-anchor A domain-containing protein</fullName>
    </recommendedName>
</protein>
<feature type="domain" description="Choice-of-anchor A" evidence="1">
    <location>
        <begin position="7"/>
        <end position="319"/>
    </location>
</feature>
<gene>
    <name evidence="2" type="ORF">MAM1_0256d08810</name>
</gene>
<evidence type="ECO:0000313" key="3">
    <source>
        <dbReference type="Proteomes" id="UP000053815"/>
    </source>
</evidence>
<dbReference type="OrthoDB" id="2269320at2759"/>
<accession>A0A0C9LWX5</accession>
<dbReference type="EMBL" id="DF836545">
    <property type="protein sequence ID" value="GAN09285.1"/>
    <property type="molecule type" value="Genomic_DNA"/>
</dbReference>
<dbReference type="NCBIfam" id="TIGR04215">
    <property type="entry name" value="choice_anch_A"/>
    <property type="match status" value="1"/>
</dbReference>